<reference evidence="2 3" key="1">
    <citation type="journal article" date="2015" name="BMC Genomics">
        <title>Genome mining reveals unlocked bioactive potential of marine Gram-negative bacteria.</title>
        <authorList>
            <person name="Machado H."/>
            <person name="Sonnenschein E.C."/>
            <person name="Melchiorsen J."/>
            <person name="Gram L."/>
        </authorList>
    </citation>
    <scope>NUCLEOTIDE SEQUENCE [LARGE SCALE GENOMIC DNA]</scope>
    <source>
        <strain evidence="2 3">S2471</strain>
    </source>
</reference>
<comment type="caution">
    <text evidence="2">The sequence shown here is derived from an EMBL/GenBank/DDBJ whole genome shotgun (WGS) entry which is preliminary data.</text>
</comment>
<organism evidence="2 3">
    <name type="scientific">Pseudoalteromonas rubra</name>
    <dbReference type="NCBI Taxonomy" id="43658"/>
    <lineage>
        <taxon>Bacteria</taxon>
        <taxon>Pseudomonadati</taxon>
        <taxon>Pseudomonadota</taxon>
        <taxon>Gammaproteobacteria</taxon>
        <taxon>Alteromonadales</taxon>
        <taxon>Pseudoalteromonadaceae</taxon>
        <taxon>Pseudoalteromonas</taxon>
    </lineage>
</organism>
<evidence type="ECO:0000256" key="1">
    <source>
        <dbReference type="SAM" id="Phobius"/>
    </source>
</evidence>
<evidence type="ECO:0000313" key="2">
    <source>
        <dbReference type="EMBL" id="KJZ09016.1"/>
    </source>
</evidence>
<evidence type="ECO:0000313" key="3">
    <source>
        <dbReference type="Proteomes" id="UP000033452"/>
    </source>
</evidence>
<evidence type="ECO:0008006" key="4">
    <source>
        <dbReference type="Google" id="ProtNLM"/>
    </source>
</evidence>
<dbReference type="PATRIC" id="fig|43658.5.peg.2320"/>
<dbReference type="Proteomes" id="UP000033452">
    <property type="component" value="Unassembled WGS sequence"/>
</dbReference>
<keyword evidence="3" id="KW-1185">Reference proteome</keyword>
<gene>
    <name evidence="2" type="ORF">TW77_10965</name>
</gene>
<protein>
    <recommendedName>
        <fullName evidence="4">DUF4760 domain-containing protein</fullName>
    </recommendedName>
</protein>
<keyword evidence="1" id="KW-1133">Transmembrane helix</keyword>
<keyword evidence="1" id="KW-0472">Membrane</keyword>
<dbReference type="EMBL" id="JXYA01000022">
    <property type="protein sequence ID" value="KJZ09016.1"/>
    <property type="molecule type" value="Genomic_DNA"/>
</dbReference>
<keyword evidence="1" id="KW-0812">Transmembrane</keyword>
<sequence length="154" mass="17795">MEDVVTYSKVASSVITALSFMFGAYVYFSNTRRERIKNTLSYYESFSDSVFPDILKLSKSYPGVLSEETVSEIFVDAERLQEVVLILNRFERLSLGINLTAYDFKTISKVGGKTIISSFDKFHLFIQKRRESNESAWCESEALYKKLKKYRSVN</sequence>
<dbReference type="RefSeq" id="WP_046005019.1">
    <property type="nucleotide sequence ID" value="NZ_JXYA01000022.1"/>
</dbReference>
<accession>A0A0F4QMZ3</accession>
<name>A0A0F4QMZ3_9GAMM</name>
<feature type="transmembrane region" description="Helical" evidence="1">
    <location>
        <begin position="6"/>
        <end position="28"/>
    </location>
</feature>
<proteinExistence type="predicted"/>
<dbReference type="AlphaFoldDB" id="A0A0F4QMZ3"/>
<dbReference type="InterPro" id="IPR031876">
    <property type="entry name" value="DUF4760"/>
</dbReference>
<dbReference type="Pfam" id="PF15956">
    <property type="entry name" value="DUF4760"/>
    <property type="match status" value="1"/>
</dbReference>